<dbReference type="AlphaFoldDB" id="A0A3A1NMB3"/>
<evidence type="ECO:0000256" key="1">
    <source>
        <dbReference type="SAM" id="SignalP"/>
    </source>
</evidence>
<dbReference type="Proteomes" id="UP000266691">
    <property type="component" value="Unassembled WGS sequence"/>
</dbReference>
<name>A0A3A1NMB3_9FLAO</name>
<gene>
    <name evidence="3" type="ORF">D2V05_02535</name>
    <name evidence="4" type="ORF">FQ017_02525</name>
</gene>
<accession>A0A3A1NMB3</accession>
<feature type="chain" id="PRO_5017467135" evidence="1">
    <location>
        <begin position="18"/>
        <end position="323"/>
    </location>
</feature>
<feature type="domain" description="DUF4440" evidence="2">
    <location>
        <begin position="204"/>
        <end position="309"/>
    </location>
</feature>
<reference evidence="3 5" key="1">
    <citation type="submission" date="2018-08" db="EMBL/GenBank/DDBJ databases">
        <title>Proposal of Muricauda 72 sp.nov. and Muricauda NH166 sp.nov., isolated from seawater.</title>
        <authorList>
            <person name="Cheng H."/>
            <person name="Wu Y.-H."/>
            <person name="Guo L.-L."/>
            <person name="Xu X.-W."/>
        </authorList>
    </citation>
    <scope>NUCLEOTIDE SEQUENCE [LARGE SCALE GENOMIC DNA]</scope>
    <source>
        <strain evidence="3 5">72</strain>
    </source>
</reference>
<feature type="signal peptide" evidence="1">
    <location>
        <begin position="1"/>
        <end position="17"/>
    </location>
</feature>
<dbReference type="Proteomes" id="UP000321621">
    <property type="component" value="Unassembled WGS sequence"/>
</dbReference>
<dbReference type="Gene3D" id="3.10.450.50">
    <property type="match status" value="1"/>
</dbReference>
<evidence type="ECO:0000313" key="5">
    <source>
        <dbReference type="Proteomes" id="UP000266691"/>
    </source>
</evidence>
<protein>
    <submittedName>
        <fullName evidence="3">DUF4440 domain-containing protein</fullName>
    </submittedName>
</protein>
<dbReference type="RefSeq" id="WP_119645995.1">
    <property type="nucleotide sequence ID" value="NZ_QXFI01000009.1"/>
</dbReference>
<dbReference type="SUPFAM" id="SSF54427">
    <property type="entry name" value="NTF2-like"/>
    <property type="match status" value="1"/>
</dbReference>
<evidence type="ECO:0000313" key="4">
    <source>
        <dbReference type="EMBL" id="TXJ99742.1"/>
    </source>
</evidence>
<dbReference type="EMBL" id="QXFI01000009">
    <property type="protein sequence ID" value="RIV46856.1"/>
    <property type="molecule type" value="Genomic_DNA"/>
</dbReference>
<dbReference type="InterPro" id="IPR032710">
    <property type="entry name" value="NTF2-like_dom_sf"/>
</dbReference>
<keyword evidence="6" id="KW-1185">Reference proteome</keyword>
<evidence type="ECO:0000313" key="3">
    <source>
        <dbReference type="EMBL" id="RIV46856.1"/>
    </source>
</evidence>
<comment type="caution">
    <text evidence="3">The sequence shown here is derived from an EMBL/GenBank/DDBJ whole genome shotgun (WGS) entry which is preliminary data.</text>
</comment>
<reference evidence="4 6" key="2">
    <citation type="submission" date="2019-07" db="EMBL/GenBank/DDBJ databases">
        <title>Draft genome of two Muricauda strains isolated from deep sea.</title>
        <authorList>
            <person name="Sun C."/>
        </authorList>
    </citation>
    <scope>NUCLEOTIDE SEQUENCE [LARGE SCALE GENOMIC DNA]</scope>
    <source>
        <strain evidence="4 6">72</strain>
    </source>
</reference>
<dbReference type="OrthoDB" id="9814425at2"/>
<evidence type="ECO:0000259" key="2">
    <source>
        <dbReference type="Pfam" id="PF14534"/>
    </source>
</evidence>
<dbReference type="Pfam" id="PF14534">
    <property type="entry name" value="DUF4440"/>
    <property type="match status" value="1"/>
</dbReference>
<proteinExistence type="predicted"/>
<evidence type="ECO:0000313" key="6">
    <source>
        <dbReference type="Proteomes" id="UP000321621"/>
    </source>
</evidence>
<dbReference type="EMBL" id="VNWK01000009">
    <property type="protein sequence ID" value="TXJ99742.1"/>
    <property type="molecule type" value="Genomic_DNA"/>
</dbReference>
<organism evidence="3 5">
    <name type="scientific">Flagellimonas pelagia</name>
    <dbReference type="NCBI Taxonomy" id="2306998"/>
    <lineage>
        <taxon>Bacteria</taxon>
        <taxon>Pseudomonadati</taxon>
        <taxon>Bacteroidota</taxon>
        <taxon>Flavobacteriia</taxon>
        <taxon>Flavobacteriales</taxon>
        <taxon>Flavobacteriaceae</taxon>
        <taxon>Flagellimonas</taxon>
    </lineage>
</organism>
<keyword evidence="1" id="KW-0732">Signal</keyword>
<dbReference type="InterPro" id="IPR027843">
    <property type="entry name" value="DUF4440"/>
</dbReference>
<sequence>MKNLFLSALLFPLALFAQYQYEPSQEHPYGLPNPAAPSELLDFAPLIGECQCLSQVRKPDQSWAEPVKMVWRFKYIMNGMAIQDETLKEDGTYSGSIRQFSQDSTRWYVHYYSYPSVATSLPVWEGNKKEDGKIILYREQKAPNGTEGFFRITFSEMDGDGFKWIGEWVDKNESFVYPTWKIDCSNSKIQNSVDKEKGRIIEATKVFSKAYMDGDFETIANSYTKDAKIFPNNTDIISGREAIKERWMLGAGTKILHHELLPLEINFFGNYAHDYGYYQGKSENKDGSIANWKGKYVVIWKKEDGEWKMYLDIWNRIQDQTRP</sequence>